<protein>
    <submittedName>
        <fullName evidence="7">Pyridoxamine 5'-phosphate oxidase</fullName>
    </submittedName>
</protein>
<evidence type="ECO:0000256" key="3">
    <source>
        <dbReference type="ARBA" id="ARBA00022630"/>
    </source>
</evidence>
<proteinExistence type="inferred from homology"/>
<dbReference type="GO" id="GO:0008615">
    <property type="term" value="P:pyridoxine biosynthetic process"/>
    <property type="evidence" value="ECO:0007669"/>
    <property type="project" value="InterPro"/>
</dbReference>
<keyword evidence="4" id="KW-0288">FMN</keyword>
<dbReference type="OrthoDB" id="9780392at2"/>
<dbReference type="GO" id="GO:0004733">
    <property type="term" value="F:pyridoxamine phosphate oxidase activity"/>
    <property type="evidence" value="ECO:0007669"/>
    <property type="project" value="InterPro"/>
</dbReference>
<comment type="caution">
    <text evidence="7">The sequence shown here is derived from an EMBL/GenBank/DDBJ whole genome shotgun (WGS) entry which is preliminary data.</text>
</comment>
<comment type="similarity">
    <text evidence="2">Belongs to the pyridoxamine 5'-phosphate oxidase family.</text>
</comment>
<dbReference type="GO" id="GO:0010181">
    <property type="term" value="F:FMN binding"/>
    <property type="evidence" value="ECO:0007669"/>
    <property type="project" value="InterPro"/>
</dbReference>
<reference evidence="7 8" key="1">
    <citation type="submission" date="2019-03" db="EMBL/GenBank/DDBJ databases">
        <title>Genomics of glacier-inhabiting Cryobacterium strains.</title>
        <authorList>
            <person name="Liu Q."/>
            <person name="Xin Y.-H."/>
        </authorList>
    </citation>
    <scope>NUCLEOTIDE SEQUENCE [LARGE SCALE GENOMIC DNA]</scope>
    <source>
        <strain evidence="7 8">Sr39</strain>
    </source>
</reference>
<feature type="domain" description="Pyridoxine 5'-phosphate oxidase dimerisation C-terminal" evidence="6">
    <location>
        <begin position="170"/>
        <end position="197"/>
    </location>
</feature>
<dbReference type="AlphaFoldDB" id="A0A4R9AEE3"/>
<keyword evidence="5" id="KW-0560">Oxidoreductase</keyword>
<accession>A0A4R9AEE3</accession>
<dbReference type="InterPro" id="IPR000659">
    <property type="entry name" value="Pyridox_Oxase"/>
</dbReference>
<evidence type="ECO:0000313" key="7">
    <source>
        <dbReference type="EMBL" id="TFD59126.1"/>
    </source>
</evidence>
<organism evidence="7 8">
    <name type="scientific">Cryobacterium suzukii</name>
    <dbReference type="NCBI Taxonomy" id="1259198"/>
    <lineage>
        <taxon>Bacteria</taxon>
        <taxon>Bacillati</taxon>
        <taxon>Actinomycetota</taxon>
        <taxon>Actinomycetes</taxon>
        <taxon>Micrococcales</taxon>
        <taxon>Microbacteriaceae</taxon>
        <taxon>Cryobacterium</taxon>
    </lineage>
</organism>
<evidence type="ECO:0000256" key="4">
    <source>
        <dbReference type="ARBA" id="ARBA00022643"/>
    </source>
</evidence>
<gene>
    <name evidence="7" type="ORF">E3T39_12305</name>
</gene>
<evidence type="ECO:0000313" key="8">
    <source>
        <dbReference type="Proteomes" id="UP000298170"/>
    </source>
</evidence>
<evidence type="ECO:0000256" key="1">
    <source>
        <dbReference type="ARBA" id="ARBA00001917"/>
    </source>
</evidence>
<dbReference type="InterPro" id="IPR012349">
    <property type="entry name" value="Split_barrel_FMN-bd"/>
</dbReference>
<keyword evidence="8" id="KW-1185">Reference proteome</keyword>
<dbReference type="Pfam" id="PF10590">
    <property type="entry name" value="PNP_phzG_C"/>
    <property type="match status" value="1"/>
</dbReference>
<evidence type="ECO:0000256" key="2">
    <source>
        <dbReference type="ARBA" id="ARBA00007301"/>
    </source>
</evidence>
<dbReference type="EMBL" id="SOHJ01000011">
    <property type="protein sequence ID" value="TFD59126.1"/>
    <property type="molecule type" value="Genomic_DNA"/>
</dbReference>
<dbReference type="Proteomes" id="UP000298170">
    <property type="component" value="Unassembled WGS sequence"/>
</dbReference>
<dbReference type="SUPFAM" id="SSF50475">
    <property type="entry name" value="FMN-binding split barrel"/>
    <property type="match status" value="1"/>
</dbReference>
<comment type="cofactor">
    <cofactor evidence="1">
        <name>FMN</name>
        <dbReference type="ChEBI" id="CHEBI:58210"/>
    </cofactor>
</comment>
<dbReference type="PANTHER" id="PTHR10851:SF0">
    <property type="entry name" value="PYRIDOXINE-5'-PHOSPHATE OXIDASE"/>
    <property type="match status" value="1"/>
</dbReference>
<dbReference type="PANTHER" id="PTHR10851">
    <property type="entry name" value="PYRIDOXINE-5-PHOSPHATE OXIDASE"/>
    <property type="match status" value="1"/>
</dbReference>
<dbReference type="Gene3D" id="2.30.110.10">
    <property type="entry name" value="Electron Transport, Fmn-binding Protein, Chain A"/>
    <property type="match status" value="2"/>
</dbReference>
<evidence type="ECO:0000259" key="6">
    <source>
        <dbReference type="Pfam" id="PF10590"/>
    </source>
</evidence>
<keyword evidence="3" id="KW-0285">Flavoprotein</keyword>
<name>A0A4R9AEE3_9MICO</name>
<evidence type="ECO:0000256" key="5">
    <source>
        <dbReference type="ARBA" id="ARBA00023002"/>
    </source>
</evidence>
<dbReference type="RefSeq" id="WP_134515676.1">
    <property type="nucleotide sequence ID" value="NZ_SOHJ01000011.1"/>
</dbReference>
<sequence>MSESLRHRLRALPDFPDHLPFFDLTRTPADPVALFLQWFEHALAAGVPQPHAFSLATATVHGVISSRMLILKDIQAAPGPAAASSGSAPSAATEADALPPQPAAWHFASMCTSRKGEELNGNPRAAMNFYWPQVGRQVRLVGAVTTLDAAASALAWAERPGADGHENPQWQLYALHPTEIEFWQASADRHHIRHRYEL</sequence>
<dbReference type="InterPro" id="IPR019576">
    <property type="entry name" value="Pyridoxamine_oxidase_dimer_C"/>
</dbReference>